<dbReference type="SUPFAM" id="SSF53474">
    <property type="entry name" value="alpha/beta-Hydrolases"/>
    <property type="match status" value="1"/>
</dbReference>
<dbReference type="NCBIfam" id="TIGR04183">
    <property type="entry name" value="Por_Secre_tail"/>
    <property type="match status" value="1"/>
</dbReference>
<reference evidence="2" key="2">
    <citation type="journal article" date="2021" name="Microbiome">
        <title>Successional dynamics and alternative stable states in a saline activated sludge microbial community over 9 years.</title>
        <authorList>
            <person name="Wang Y."/>
            <person name="Ye J."/>
            <person name="Ju F."/>
            <person name="Liu L."/>
            <person name="Boyd J.A."/>
            <person name="Deng Y."/>
            <person name="Parks D.H."/>
            <person name="Jiang X."/>
            <person name="Yin X."/>
            <person name="Woodcroft B.J."/>
            <person name="Tyson G.W."/>
            <person name="Hugenholtz P."/>
            <person name="Polz M.F."/>
            <person name="Zhang T."/>
        </authorList>
    </citation>
    <scope>NUCLEOTIDE SEQUENCE</scope>
    <source>
        <strain evidence="2">HKST-UBA01</strain>
    </source>
</reference>
<reference evidence="2" key="1">
    <citation type="submission" date="2020-04" db="EMBL/GenBank/DDBJ databases">
        <authorList>
            <person name="Zhang T."/>
        </authorList>
    </citation>
    <scope>NUCLEOTIDE SEQUENCE</scope>
    <source>
        <strain evidence="2">HKST-UBA01</strain>
    </source>
</reference>
<name>A0A956RPK8_UNCEI</name>
<protein>
    <submittedName>
        <fullName evidence="2">T9SS type A sorting domain-containing protein</fullName>
    </submittedName>
</protein>
<gene>
    <name evidence="2" type="ORF">KC729_11385</name>
</gene>
<proteinExistence type="predicted"/>
<evidence type="ECO:0000313" key="3">
    <source>
        <dbReference type="Proteomes" id="UP000697710"/>
    </source>
</evidence>
<organism evidence="2 3">
    <name type="scientific">Eiseniibacteriota bacterium</name>
    <dbReference type="NCBI Taxonomy" id="2212470"/>
    <lineage>
        <taxon>Bacteria</taxon>
        <taxon>Candidatus Eiseniibacteriota</taxon>
    </lineage>
</organism>
<dbReference type="AlphaFoldDB" id="A0A956RPK8"/>
<feature type="chain" id="PRO_5037307755" evidence="1">
    <location>
        <begin position="23"/>
        <end position="727"/>
    </location>
</feature>
<dbReference type="Gene3D" id="3.40.50.1820">
    <property type="entry name" value="alpha/beta hydrolase"/>
    <property type="match status" value="1"/>
</dbReference>
<feature type="signal peptide" evidence="1">
    <location>
        <begin position="1"/>
        <end position="22"/>
    </location>
</feature>
<dbReference type="Gene3D" id="2.60.40.4070">
    <property type="match status" value="1"/>
</dbReference>
<dbReference type="InterPro" id="IPR029058">
    <property type="entry name" value="AB_hydrolase_fold"/>
</dbReference>
<dbReference type="EMBL" id="JAGQHR010000340">
    <property type="protein sequence ID" value="MCA9728278.1"/>
    <property type="molecule type" value="Genomic_DNA"/>
</dbReference>
<dbReference type="InterPro" id="IPR026444">
    <property type="entry name" value="Secre_tail"/>
</dbReference>
<comment type="caution">
    <text evidence="2">The sequence shown here is derived from an EMBL/GenBank/DDBJ whole genome shotgun (WGS) entry which is preliminary data.</text>
</comment>
<sequence>MLRFRWVVAFVLISTLSSGARAGVSDRLRETLSAIPAEAVSSGILFDRVLPLVDVAPYDGSANAPAIDLTSWRQIYFEMGRAAYDASAWPDLQEMRTAARSRSGVVPIALLDLAYQRLREDALETGALVAADGRVGLGVGDPFRSGSLVAATGLRGSTSGGASVVFRLESRWYVTNRGSLSRVEADFNDGLGFRALAFDRDVPVSYAYPGERIVHLRLTDASGAIRTTSFRFEVQSLGVPSPDDTLHVTASIPYGGQLGTANAYVYLADGHAALTNPVIVVEGFDLDNSLDWDDLYLLLNQENLLEDLRADGYDAVVLDFTDAVTFIQRNAFTIVELLQEIDALVEPGTTVALAGASMGGLCSRYALAYMENQGIPHHVRTFVSFDSPQNGANIPLGVQYWLYFFQNDSADAAALLAILNQPAARQMLAYHYTDPPTATGTSDVLRGQLDGDLLSLGDYPSQPRLVAVANGSGSRMNQGYNPGDQIIQWTYRSLLIDIDGNVWAVPDGNNHIIFQGMIDIILLPEESLDVTVIGTSPYDNAPGGSRNSMQQMADVPAPYGDIIALHNDHCFIPTISALDLDTDDLFYDIAGDPDPAAHSPFDAVYFPTENQEHVFVTPENKVWLMTEIENPSTDVAAEESGVAGLQLVTYPNPTPGASHVRFSLPEAGEAEVSVFDPAGRQLTVLANRSFAAGTHELAWEGRGVAAGVYFVRLRTPGAVTSRPLIVR</sequence>
<evidence type="ECO:0000256" key="1">
    <source>
        <dbReference type="SAM" id="SignalP"/>
    </source>
</evidence>
<accession>A0A956RPK8</accession>
<evidence type="ECO:0000313" key="2">
    <source>
        <dbReference type="EMBL" id="MCA9728278.1"/>
    </source>
</evidence>
<dbReference type="Proteomes" id="UP000697710">
    <property type="component" value="Unassembled WGS sequence"/>
</dbReference>
<keyword evidence="1" id="KW-0732">Signal</keyword>